<feature type="non-terminal residue" evidence="2">
    <location>
        <position position="106"/>
    </location>
</feature>
<gene>
    <name evidence="2" type="ORF">ASPSYDRAFT_119397</name>
</gene>
<dbReference type="EMBL" id="KV878589">
    <property type="protein sequence ID" value="OJJ56945.1"/>
    <property type="molecule type" value="Genomic_DNA"/>
</dbReference>
<feature type="non-terminal residue" evidence="2">
    <location>
        <position position="1"/>
    </location>
</feature>
<keyword evidence="3" id="KW-1185">Reference proteome</keyword>
<name>A0A1L9TC30_9EURO</name>
<dbReference type="RefSeq" id="XP_040700751.1">
    <property type="nucleotide sequence ID" value="XM_040840398.1"/>
</dbReference>
<dbReference type="VEuPathDB" id="FungiDB:ASPSYDRAFT_119397"/>
<proteinExistence type="predicted"/>
<evidence type="ECO:0000313" key="3">
    <source>
        <dbReference type="Proteomes" id="UP000184356"/>
    </source>
</evidence>
<dbReference type="GeneID" id="63756471"/>
<protein>
    <submittedName>
        <fullName evidence="2">Uncharacterized protein</fullName>
    </submittedName>
</protein>
<accession>A0A1L9TC30</accession>
<evidence type="ECO:0000256" key="1">
    <source>
        <dbReference type="SAM" id="MobiDB-lite"/>
    </source>
</evidence>
<feature type="region of interest" description="Disordered" evidence="1">
    <location>
        <begin position="43"/>
        <end position="74"/>
    </location>
</feature>
<organism evidence="2 3">
    <name type="scientific">Aspergillus sydowii CBS 593.65</name>
    <dbReference type="NCBI Taxonomy" id="1036612"/>
    <lineage>
        <taxon>Eukaryota</taxon>
        <taxon>Fungi</taxon>
        <taxon>Dikarya</taxon>
        <taxon>Ascomycota</taxon>
        <taxon>Pezizomycotina</taxon>
        <taxon>Eurotiomycetes</taxon>
        <taxon>Eurotiomycetidae</taxon>
        <taxon>Eurotiales</taxon>
        <taxon>Aspergillaceae</taxon>
        <taxon>Aspergillus</taxon>
        <taxon>Aspergillus subgen. Nidulantes</taxon>
    </lineage>
</organism>
<reference evidence="3" key="1">
    <citation type="journal article" date="2017" name="Genome Biol.">
        <title>Comparative genomics reveals high biological diversity and specific adaptations in the industrially and medically important fungal genus Aspergillus.</title>
        <authorList>
            <person name="de Vries R.P."/>
            <person name="Riley R."/>
            <person name="Wiebenga A."/>
            <person name="Aguilar-Osorio G."/>
            <person name="Amillis S."/>
            <person name="Uchima C.A."/>
            <person name="Anderluh G."/>
            <person name="Asadollahi M."/>
            <person name="Askin M."/>
            <person name="Barry K."/>
            <person name="Battaglia E."/>
            <person name="Bayram O."/>
            <person name="Benocci T."/>
            <person name="Braus-Stromeyer S.A."/>
            <person name="Caldana C."/>
            <person name="Canovas D."/>
            <person name="Cerqueira G.C."/>
            <person name="Chen F."/>
            <person name="Chen W."/>
            <person name="Choi C."/>
            <person name="Clum A."/>
            <person name="Dos Santos R.A."/>
            <person name="Damasio A.R."/>
            <person name="Diallinas G."/>
            <person name="Emri T."/>
            <person name="Fekete E."/>
            <person name="Flipphi M."/>
            <person name="Freyberg S."/>
            <person name="Gallo A."/>
            <person name="Gournas C."/>
            <person name="Habgood R."/>
            <person name="Hainaut M."/>
            <person name="Harispe M.L."/>
            <person name="Henrissat B."/>
            <person name="Hilden K.S."/>
            <person name="Hope R."/>
            <person name="Hossain A."/>
            <person name="Karabika E."/>
            <person name="Karaffa L."/>
            <person name="Karanyi Z."/>
            <person name="Krasevec N."/>
            <person name="Kuo A."/>
            <person name="Kusch H."/>
            <person name="LaButti K."/>
            <person name="Lagendijk E.L."/>
            <person name="Lapidus A."/>
            <person name="Levasseur A."/>
            <person name="Lindquist E."/>
            <person name="Lipzen A."/>
            <person name="Logrieco A.F."/>
            <person name="MacCabe A."/>
            <person name="Maekelae M.R."/>
            <person name="Malavazi I."/>
            <person name="Melin P."/>
            <person name="Meyer V."/>
            <person name="Mielnichuk N."/>
            <person name="Miskei M."/>
            <person name="Molnar A.P."/>
            <person name="Mule G."/>
            <person name="Ngan C.Y."/>
            <person name="Orejas M."/>
            <person name="Orosz E."/>
            <person name="Ouedraogo J.P."/>
            <person name="Overkamp K.M."/>
            <person name="Park H.-S."/>
            <person name="Perrone G."/>
            <person name="Piumi F."/>
            <person name="Punt P.J."/>
            <person name="Ram A.F."/>
            <person name="Ramon A."/>
            <person name="Rauscher S."/>
            <person name="Record E."/>
            <person name="Riano-Pachon D.M."/>
            <person name="Robert V."/>
            <person name="Roehrig J."/>
            <person name="Ruller R."/>
            <person name="Salamov A."/>
            <person name="Salih N.S."/>
            <person name="Samson R.A."/>
            <person name="Sandor E."/>
            <person name="Sanguinetti M."/>
            <person name="Schuetze T."/>
            <person name="Sepcic K."/>
            <person name="Shelest E."/>
            <person name="Sherlock G."/>
            <person name="Sophianopoulou V."/>
            <person name="Squina F.M."/>
            <person name="Sun H."/>
            <person name="Susca A."/>
            <person name="Todd R.B."/>
            <person name="Tsang A."/>
            <person name="Unkles S.E."/>
            <person name="van de Wiele N."/>
            <person name="van Rossen-Uffink D."/>
            <person name="Oliveira J.V."/>
            <person name="Vesth T.C."/>
            <person name="Visser J."/>
            <person name="Yu J.-H."/>
            <person name="Zhou M."/>
            <person name="Andersen M.R."/>
            <person name="Archer D.B."/>
            <person name="Baker S.E."/>
            <person name="Benoit I."/>
            <person name="Brakhage A.A."/>
            <person name="Braus G.H."/>
            <person name="Fischer R."/>
            <person name="Frisvad J.C."/>
            <person name="Goldman G.H."/>
            <person name="Houbraken J."/>
            <person name="Oakley B."/>
            <person name="Pocsi I."/>
            <person name="Scazzocchio C."/>
            <person name="Seiboth B."/>
            <person name="vanKuyk P.A."/>
            <person name="Wortman J."/>
            <person name="Dyer P.S."/>
            <person name="Grigoriev I.V."/>
        </authorList>
    </citation>
    <scope>NUCLEOTIDE SEQUENCE [LARGE SCALE GENOMIC DNA]</scope>
    <source>
        <strain evidence="3">CBS 593.65</strain>
    </source>
</reference>
<evidence type="ECO:0000313" key="2">
    <source>
        <dbReference type="EMBL" id="OJJ56945.1"/>
    </source>
</evidence>
<dbReference type="OrthoDB" id="4499133at2759"/>
<dbReference type="AlphaFoldDB" id="A0A1L9TC30"/>
<sequence>QPGILGRLAELKLRREESSHEPSLRRCLGHHGVFRKCMTAAIQEDSSTQPRPFQADTHKTPPKRRHASETTPFRSQVAIAIKGMVHRNSSSVTLYGSSELSRVQAH</sequence>
<dbReference type="Proteomes" id="UP000184356">
    <property type="component" value="Unassembled WGS sequence"/>
</dbReference>